<keyword evidence="2" id="KW-0963">Cytoplasm</keyword>
<dbReference type="Pfam" id="PF00612">
    <property type="entry name" value="IQ"/>
    <property type="match status" value="3"/>
</dbReference>
<gene>
    <name evidence="7" type="ORF">BCR32DRAFT_266582</name>
</gene>
<keyword evidence="3" id="KW-0677">Repeat</keyword>
<dbReference type="Gene3D" id="1.20.5.190">
    <property type="match status" value="2"/>
</dbReference>
<dbReference type="InterPro" id="IPR051185">
    <property type="entry name" value="ASPM"/>
</dbReference>
<reference evidence="7 8" key="1">
    <citation type="submission" date="2016-08" db="EMBL/GenBank/DDBJ databases">
        <title>A Parts List for Fungal Cellulosomes Revealed by Comparative Genomics.</title>
        <authorList>
            <consortium name="DOE Joint Genome Institute"/>
            <person name="Haitjema C.H."/>
            <person name="Gilmore S.P."/>
            <person name="Henske J.K."/>
            <person name="Solomon K.V."/>
            <person name="De Groot R."/>
            <person name="Kuo A."/>
            <person name="Mondo S.J."/>
            <person name="Salamov A.A."/>
            <person name="Labutti K."/>
            <person name="Zhao Z."/>
            <person name="Chiniquy J."/>
            <person name="Barry K."/>
            <person name="Brewer H.M."/>
            <person name="Purvine S.O."/>
            <person name="Wright A.T."/>
            <person name="Boxma B."/>
            <person name="Van Alen T."/>
            <person name="Hackstein J.H."/>
            <person name="Baker S.E."/>
            <person name="Grigoriev I.V."/>
            <person name="O'Malley M.A."/>
        </authorList>
    </citation>
    <scope>NUCLEOTIDE SEQUENCE [LARGE SCALE GENOMIC DNA]</scope>
    <source>
        <strain evidence="7 8">S4</strain>
    </source>
</reference>
<proteinExistence type="predicted"/>
<dbReference type="STRING" id="1754192.A0A1Y1XE96"/>
<keyword evidence="4" id="KW-0112">Calmodulin-binding</keyword>
<feature type="region of interest" description="Disordered" evidence="6">
    <location>
        <begin position="209"/>
        <end position="309"/>
    </location>
</feature>
<dbReference type="PANTHER" id="PTHR22706:SF1">
    <property type="entry name" value="ASSEMBLY FACTOR FOR SPINDLE MICROTUBULES"/>
    <property type="match status" value="1"/>
</dbReference>
<dbReference type="Gene3D" id="2.60.120.920">
    <property type="match status" value="1"/>
</dbReference>
<dbReference type="InterPro" id="IPR000048">
    <property type="entry name" value="IQ_motif_EF-hand-BS"/>
</dbReference>
<evidence type="ECO:0000256" key="5">
    <source>
        <dbReference type="SAM" id="Coils"/>
    </source>
</evidence>
<dbReference type="OrthoDB" id="190375at2759"/>
<keyword evidence="5" id="KW-0175">Coiled coil</keyword>
<evidence type="ECO:0000256" key="1">
    <source>
        <dbReference type="ARBA" id="ARBA00004496"/>
    </source>
</evidence>
<comment type="subcellular location">
    <subcellularLocation>
        <location evidence="1">Cytoplasm</location>
    </subcellularLocation>
</comment>
<dbReference type="GO" id="GO:0000922">
    <property type="term" value="C:spindle pole"/>
    <property type="evidence" value="ECO:0007669"/>
    <property type="project" value="TreeGrafter"/>
</dbReference>
<comment type="caution">
    <text evidence="7">The sequence shown here is derived from an EMBL/GenBank/DDBJ whole genome shotgun (WGS) entry which is preliminary data.</text>
</comment>
<dbReference type="AlphaFoldDB" id="A0A1Y1XE96"/>
<sequence>MEAIVGITNMTVRKNIIRNIYKVKIENEKTLYKILEQHKNNFIDFIFKRRLSQKTESQNIFSSGYNMITKFGDMLSESMLNKIKRFNRIHQTILCFDGIKSEYLEADDLQIYFQPKVYLDDIRCKYISLNSERNTIEINENERDNIVKLIEEHEKSLECLQNENFNEDEEFEKYNKYLNNKRESITCEEIVNKVNAKFKENEQRLKEVGDVIKEEKEEGGRGGEGEEKEISSSIKSVNNDSDEEELKKSLENKKEKKNFDNKFKNLNEDDQNKKRDIANLDLEDLKKEKENNNENNDDNMDNEDSESDSEFQINEYLKRKKTYFFPWKAVYASEGPWRIRLLSRPLELDIIYKVYADLKQMQANGKEFMCNNIMAQVLDLAHPSHQLQNLLITYPLSASNILKKRLLALGYKLVIPIIHEEINTFTVDTSIYIMSQIIRKVEKEMKFYFEVNFSSNTNWRIGYYVHDIVKRRNQDYYPGIDEYSFGFDNEGYIYWNNIKKNYEPAFNSNIDKNCGKIEYKVWGFLIDIYKGTLSLEYNNKDKKIAFGYGSTFFSEEDQKIQGEYIKSGHCIPVISLNISKINDIYYENPTIIVNFGSEPFTYNISATPLNEIQNSVIVASNKKFDNTFVLKNNLSDAEKNVPEEERKLFEDYEKNLFNDSLVNSQQKSFSQFPPSVYCRAFSCIKIQRAWRRYLGKRMRNEIRRRYNNAAIVIQRMYRNKMERQSKIKDNAAFIIQRNWRKKLYIQSKLFQIIYNKPIADLNRAAQIIQSKYKCWSLYHNSEIAQMFNRKIEDINNAVEIICTWWKGKYEAILEHRKLQKKINSAIVIQKIWKGYHHRNLIKPELLEDFKRLGDLMIKNRNALLVLSSVYKIQKTWREYQAKKIRNIKIDTRSKAATKIQALWKGYHTRIMFHLRCTYGESVFLNAVYNGLAECHYILKLYKPCGIVCPYRPKNEINDVEDGSSEEYYYDDDDDDYDDNYEVVDYKI</sequence>
<feature type="compositionally biased region" description="Basic and acidic residues" evidence="6">
    <location>
        <begin position="245"/>
        <end position="292"/>
    </location>
</feature>
<feature type="compositionally biased region" description="Basic and acidic residues" evidence="6">
    <location>
        <begin position="209"/>
        <end position="230"/>
    </location>
</feature>
<evidence type="ECO:0000256" key="4">
    <source>
        <dbReference type="ARBA" id="ARBA00022860"/>
    </source>
</evidence>
<organism evidence="7 8">
    <name type="scientific">Anaeromyces robustus</name>
    <dbReference type="NCBI Taxonomy" id="1754192"/>
    <lineage>
        <taxon>Eukaryota</taxon>
        <taxon>Fungi</taxon>
        <taxon>Fungi incertae sedis</taxon>
        <taxon>Chytridiomycota</taxon>
        <taxon>Chytridiomycota incertae sedis</taxon>
        <taxon>Neocallimastigomycetes</taxon>
        <taxon>Neocallimastigales</taxon>
        <taxon>Neocallimastigaceae</taxon>
        <taxon>Anaeromyces</taxon>
    </lineage>
</organism>
<dbReference type="EMBL" id="MCFG01000059">
    <property type="protein sequence ID" value="ORX84101.1"/>
    <property type="molecule type" value="Genomic_DNA"/>
</dbReference>
<dbReference type="PANTHER" id="PTHR22706">
    <property type="entry name" value="ASSEMBLY FACTOR FOR SPINDLE MICROTUBULES"/>
    <property type="match status" value="1"/>
</dbReference>
<protein>
    <submittedName>
        <fullName evidence="7">Uncharacterized protein</fullName>
    </submittedName>
</protein>
<evidence type="ECO:0000256" key="2">
    <source>
        <dbReference type="ARBA" id="ARBA00022490"/>
    </source>
</evidence>
<evidence type="ECO:0000256" key="3">
    <source>
        <dbReference type="ARBA" id="ARBA00022737"/>
    </source>
</evidence>
<name>A0A1Y1XE96_9FUNG</name>
<dbReference type="GO" id="GO:0051295">
    <property type="term" value="P:establishment of meiotic spindle localization"/>
    <property type="evidence" value="ECO:0007669"/>
    <property type="project" value="TreeGrafter"/>
</dbReference>
<accession>A0A1Y1XE96</accession>
<dbReference type="InterPro" id="IPR043136">
    <property type="entry name" value="B30.2/SPRY_sf"/>
</dbReference>
<keyword evidence="8" id="KW-1185">Reference proteome</keyword>
<dbReference type="GO" id="GO:0000278">
    <property type="term" value="P:mitotic cell cycle"/>
    <property type="evidence" value="ECO:0007669"/>
    <property type="project" value="TreeGrafter"/>
</dbReference>
<dbReference type="Proteomes" id="UP000193944">
    <property type="component" value="Unassembled WGS sequence"/>
</dbReference>
<evidence type="ECO:0000313" key="8">
    <source>
        <dbReference type="Proteomes" id="UP000193944"/>
    </source>
</evidence>
<dbReference type="GO" id="GO:0005737">
    <property type="term" value="C:cytoplasm"/>
    <property type="evidence" value="ECO:0007669"/>
    <property type="project" value="UniProtKB-SubCell"/>
</dbReference>
<dbReference type="GO" id="GO:0007051">
    <property type="term" value="P:spindle organization"/>
    <property type="evidence" value="ECO:0007669"/>
    <property type="project" value="TreeGrafter"/>
</dbReference>
<evidence type="ECO:0000313" key="7">
    <source>
        <dbReference type="EMBL" id="ORX84101.1"/>
    </source>
</evidence>
<dbReference type="SMART" id="SM00015">
    <property type="entry name" value="IQ"/>
    <property type="match status" value="4"/>
</dbReference>
<feature type="compositionally biased region" description="Acidic residues" evidence="6">
    <location>
        <begin position="295"/>
        <end position="309"/>
    </location>
</feature>
<feature type="coiled-coil region" evidence="5">
    <location>
        <begin position="143"/>
        <end position="170"/>
    </location>
</feature>
<dbReference type="PROSITE" id="PS50096">
    <property type="entry name" value="IQ"/>
    <property type="match status" value="1"/>
</dbReference>
<reference evidence="7 8" key="2">
    <citation type="submission" date="2016-08" db="EMBL/GenBank/DDBJ databases">
        <title>Pervasive Adenine N6-methylation of Active Genes in Fungi.</title>
        <authorList>
            <consortium name="DOE Joint Genome Institute"/>
            <person name="Mondo S.J."/>
            <person name="Dannebaum R.O."/>
            <person name="Kuo R.C."/>
            <person name="Labutti K."/>
            <person name="Haridas S."/>
            <person name="Kuo A."/>
            <person name="Salamov A."/>
            <person name="Ahrendt S.R."/>
            <person name="Lipzen A."/>
            <person name="Sullivan W."/>
            <person name="Andreopoulos W.B."/>
            <person name="Clum A."/>
            <person name="Lindquist E."/>
            <person name="Daum C."/>
            <person name="Ramamoorthy G.K."/>
            <person name="Gryganskyi A."/>
            <person name="Culley D."/>
            <person name="Magnuson J.K."/>
            <person name="James T.Y."/>
            <person name="O'Malley M.A."/>
            <person name="Stajich J.E."/>
            <person name="Spatafora J.W."/>
            <person name="Visel A."/>
            <person name="Grigoriev I.V."/>
        </authorList>
    </citation>
    <scope>NUCLEOTIDE SEQUENCE [LARGE SCALE GENOMIC DNA]</scope>
    <source>
        <strain evidence="7 8">S4</strain>
    </source>
</reference>
<dbReference type="GO" id="GO:0005516">
    <property type="term" value="F:calmodulin binding"/>
    <property type="evidence" value="ECO:0007669"/>
    <property type="project" value="UniProtKB-KW"/>
</dbReference>
<evidence type="ECO:0000256" key="6">
    <source>
        <dbReference type="SAM" id="MobiDB-lite"/>
    </source>
</evidence>